<evidence type="ECO:0000256" key="13">
    <source>
        <dbReference type="SAM" id="Phobius"/>
    </source>
</evidence>
<dbReference type="Proteomes" id="UP000027192">
    <property type="component" value="Unassembled WGS sequence"/>
</dbReference>
<keyword evidence="5" id="KW-0997">Cell inner membrane</keyword>
<dbReference type="Gene3D" id="3.30.450.20">
    <property type="entry name" value="PAS domain"/>
    <property type="match status" value="1"/>
</dbReference>
<evidence type="ECO:0000256" key="9">
    <source>
        <dbReference type="ARBA" id="ARBA00023224"/>
    </source>
</evidence>
<keyword evidence="9 11" id="KW-0807">Transducer</keyword>
<dbReference type="CDD" id="cd06225">
    <property type="entry name" value="HAMP"/>
    <property type="match status" value="1"/>
</dbReference>
<evidence type="ECO:0000256" key="2">
    <source>
        <dbReference type="ARBA" id="ARBA00022475"/>
    </source>
</evidence>
<dbReference type="PANTHER" id="PTHR32089:SF39">
    <property type="entry name" value="METHYL-ACCEPTING CHEMOTAXIS PROTEIN HLYB"/>
    <property type="match status" value="1"/>
</dbReference>
<evidence type="ECO:0000256" key="7">
    <source>
        <dbReference type="ARBA" id="ARBA00022989"/>
    </source>
</evidence>
<dbReference type="OrthoDB" id="2489132at2"/>
<sequence length="637" mass="69557">MNIKHLSIRQKLTLAMSIAVIASCALVGYLSLSKSQEIIQTRLLKTELPTRLTQFRDKVESEVKQLQSASQQLASNIATLKLLEQPVSAADNQQLIEQLNSLKAQYGLNDASIANRQTGDYWNQNGFLRRLNPAQDSWFFGFRDSNKSRMVQVFREANGELKLFVNYQQVNGKGMAGFSRSFNDMAGLLSQFKLEQSGFVVLTDAQGVIQLDPKTRNPDKSRLVDRFGPDSRVLLEKSPFNLFTTEYQGEKLLLASSYIPSIDWFLIAQVPEKEVFAQLAETSQHVILLVVLTTLAFIALAIYLSHTITGPIQQAAETFRELGEGDGDLSRRIPVSGKDEMAQLAEGFNAFANKIHTLVADVAATGTELRVAAEDVSTHAKTTLSHSQNQRDRTLQVATAINEMGATVNEIAGNAAYAAESASQATSATSNGQQVVLSAQDSIEQLAGDMNNMARVISDLADNTVAIGGILEVIRGVSEQTNLLALNAAIEAARAGEQGRGFAVVAEEVRNLASRTAKSTDEIQTMIDRLQQEAQNAVNAMQNSQQLTEAGTQAADDATKALQLINEQILQISDLNTQVATATEEQSTVVSDINVNIEEINENTQRTSETANQMVSSSQNLHALSVRLERMVSSFKQ</sequence>
<feature type="coiled-coil region" evidence="12">
    <location>
        <begin position="520"/>
        <end position="585"/>
    </location>
</feature>
<dbReference type="Gene3D" id="1.10.287.950">
    <property type="entry name" value="Methyl-accepting chemotaxis protein"/>
    <property type="match status" value="1"/>
</dbReference>
<feature type="domain" description="Methyl-accepting transducer" evidence="14">
    <location>
        <begin position="365"/>
        <end position="601"/>
    </location>
</feature>
<accession>A0A066RQL3</accession>
<dbReference type="Pfam" id="PF00672">
    <property type="entry name" value="HAMP"/>
    <property type="match status" value="1"/>
</dbReference>
<dbReference type="STRING" id="1654360.EA58_04930"/>
<dbReference type="CDD" id="cd11386">
    <property type="entry name" value="MCP_signal"/>
    <property type="match status" value="1"/>
</dbReference>
<dbReference type="SMART" id="SM00283">
    <property type="entry name" value="MA"/>
    <property type="match status" value="1"/>
</dbReference>
<organism evidence="17 18">
    <name type="scientific">Photobacterium galatheae</name>
    <dbReference type="NCBI Taxonomy" id="1654360"/>
    <lineage>
        <taxon>Bacteria</taxon>
        <taxon>Pseudomonadati</taxon>
        <taxon>Pseudomonadota</taxon>
        <taxon>Gammaproteobacteria</taxon>
        <taxon>Vibrionales</taxon>
        <taxon>Vibrionaceae</taxon>
        <taxon>Photobacterium</taxon>
    </lineage>
</organism>
<evidence type="ECO:0000259" key="14">
    <source>
        <dbReference type="PROSITE" id="PS50111"/>
    </source>
</evidence>
<dbReference type="SMART" id="SM00304">
    <property type="entry name" value="HAMP"/>
    <property type="match status" value="2"/>
</dbReference>
<dbReference type="SUPFAM" id="SSF58104">
    <property type="entry name" value="Methyl-accepting chemotaxis protein (MCP) signaling domain"/>
    <property type="match status" value="1"/>
</dbReference>
<dbReference type="EMBL" id="JMIB01000006">
    <property type="protein sequence ID" value="KDM92715.1"/>
    <property type="molecule type" value="Genomic_DNA"/>
</dbReference>
<dbReference type="PANTHER" id="PTHR32089">
    <property type="entry name" value="METHYL-ACCEPTING CHEMOTAXIS PROTEIN MCPB"/>
    <property type="match status" value="1"/>
</dbReference>
<keyword evidence="4" id="KW-0145">Chemotaxis</keyword>
<evidence type="ECO:0000313" key="17">
    <source>
        <dbReference type="EMBL" id="KDM92715.1"/>
    </source>
</evidence>
<evidence type="ECO:0000256" key="11">
    <source>
        <dbReference type="PROSITE-ProRule" id="PRU00284"/>
    </source>
</evidence>
<evidence type="ECO:0000256" key="8">
    <source>
        <dbReference type="ARBA" id="ARBA00023136"/>
    </source>
</evidence>
<evidence type="ECO:0000313" key="18">
    <source>
        <dbReference type="Proteomes" id="UP000027192"/>
    </source>
</evidence>
<keyword evidence="12" id="KW-0175">Coiled coil</keyword>
<comment type="similarity">
    <text evidence="10">Belongs to the methyl-accepting chemotaxis (MCP) protein family.</text>
</comment>
<keyword evidence="6 13" id="KW-0812">Transmembrane</keyword>
<evidence type="ECO:0000256" key="4">
    <source>
        <dbReference type="ARBA" id="ARBA00022500"/>
    </source>
</evidence>
<dbReference type="PROSITE" id="PS50192">
    <property type="entry name" value="T_SNARE"/>
    <property type="match status" value="1"/>
</dbReference>
<feature type="transmembrane region" description="Helical" evidence="13">
    <location>
        <begin position="286"/>
        <end position="304"/>
    </location>
</feature>
<dbReference type="PROSITE" id="PS50885">
    <property type="entry name" value="HAMP"/>
    <property type="match status" value="1"/>
</dbReference>
<feature type="domain" description="T-SNARE coiled-coil homology" evidence="15">
    <location>
        <begin position="552"/>
        <end position="614"/>
    </location>
</feature>
<dbReference type="GO" id="GO:0006935">
    <property type="term" value="P:chemotaxis"/>
    <property type="evidence" value="ECO:0007669"/>
    <property type="project" value="UniProtKB-KW"/>
</dbReference>
<feature type="domain" description="HAMP" evidence="16">
    <location>
        <begin position="306"/>
        <end position="360"/>
    </location>
</feature>
<dbReference type="PROSITE" id="PS50111">
    <property type="entry name" value="CHEMOTAXIS_TRANSDUC_2"/>
    <property type="match status" value="1"/>
</dbReference>
<dbReference type="AlphaFoldDB" id="A0A066RQL3"/>
<gene>
    <name evidence="17" type="ORF">EA58_04930</name>
</gene>
<keyword evidence="18" id="KW-1185">Reference proteome</keyword>
<reference evidence="17 18" key="1">
    <citation type="submission" date="2014-04" db="EMBL/GenBank/DDBJ databases">
        <title>Draft genome sequence of Photobacterium halotolerans S2753: a solonamide, ngercheumicin and holomycin producer.</title>
        <authorList>
            <person name="Machado H.R."/>
            <person name="Gram L."/>
        </authorList>
    </citation>
    <scope>NUCLEOTIDE SEQUENCE [LARGE SCALE GENOMIC DNA]</scope>
    <source>
        <strain evidence="17 18">S2753</strain>
    </source>
</reference>
<feature type="transmembrane region" description="Helical" evidence="13">
    <location>
        <begin position="12"/>
        <end position="32"/>
    </location>
</feature>
<evidence type="ECO:0000259" key="16">
    <source>
        <dbReference type="PROSITE" id="PS50885"/>
    </source>
</evidence>
<evidence type="ECO:0000256" key="10">
    <source>
        <dbReference type="ARBA" id="ARBA00029447"/>
    </source>
</evidence>
<keyword evidence="8 13" id="KW-0472">Membrane</keyword>
<dbReference type="Pfam" id="PF00015">
    <property type="entry name" value="MCPsignal"/>
    <property type="match status" value="1"/>
</dbReference>
<keyword evidence="3" id="KW-0488">Methylation</keyword>
<name>A0A066RQL3_9GAMM</name>
<dbReference type="GO" id="GO:0007165">
    <property type="term" value="P:signal transduction"/>
    <property type="evidence" value="ECO:0007669"/>
    <property type="project" value="UniProtKB-KW"/>
</dbReference>
<dbReference type="FunFam" id="1.10.287.950:FF:000001">
    <property type="entry name" value="Methyl-accepting chemotaxis sensory transducer"/>
    <property type="match status" value="1"/>
</dbReference>
<comment type="subcellular location">
    <subcellularLocation>
        <location evidence="1">Cell inner membrane</location>
        <topology evidence="1">Multi-pass membrane protein</topology>
    </subcellularLocation>
</comment>
<keyword evidence="7 13" id="KW-1133">Transmembrane helix</keyword>
<protein>
    <submittedName>
        <fullName evidence="17">Chemotaxis protein</fullName>
    </submittedName>
</protein>
<dbReference type="RefSeq" id="WP_036749542.1">
    <property type="nucleotide sequence ID" value="NZ_JAGSGC010000005.1"/>
</dbReference>
<proteinExistence type="inferred from homology"/>
<comment type="caution">
    <text evidence="17">The sequence shown here is derived from an EMBL/GenBank/DDBJ whole genome shotgun (WGS) entry which is preliminary data.</text>
</comment>
<evidence type="ECO:0000259" key="15">
    <source>
        <dbReference type="PROSITE" id="PS50192"/>
    </source>
</evidence>
<dbReference type="InterPro" id="IPR004089">
    <property type="entry name" value="MCPsignal_dom"/>
</dbReference>
<dbReference type="InterPro" id="IPR000727">
    <property type="entry name" value="T_SNARE_dom"/>
</dbReference>
<dbReference type="GO" id="GO:0005886">
    <property type="term" value="C:plasma membrane"/>
    <property type="evidence" value="ECO:0007669"/>
    <property type="project" value="UniProtKB-SubCell"/>
</dbReference>
<evidence type="ECO:0000256" key="5">
    <source>
        <dbReference type="ARBA" id="ARBA00022519"/>
    </source>
</evidence>
<evidence type="ECO:0000256" key="6">
    <source>
        <dbReference type="ARBA" id="ARBA00022692"/>
    </source>
</evidence>
<evidence type="ECO:0000256" key="1">
    <source>
        <dbReference type="ARBA" id="ARBA00004429"/>
    </source>
</evidence>
<dbReference type="PROSITE" id="PS51257">
    <property type="entry name" value="PROKAR_LIPOPROTEIN"/>
    <property type="match status" value="1"/>
</dbReference>
<keyword evidence="2" id="KW-1003">Cell membrane</keyword>
<evidence type="ECO:0000256" key="12">
    <source>
        <dbReference type="SAM" id="Coils"/>
    </source>
</evidence>
<dbReference type="InterPro" id="IPR003660">
    <property type="entry name" value="HAMP_dom"/>
</dbReference>
<evidence type="ECO:0000256" key="3">
    <source>
        <dbReference type="ARBA" id="ARBA00022481"/>
    </source>
</evidence>